<dbReference type="CDD" id="cd07937">
    <property type="entry name" value="DRE_TIM_PC_TC_5S"/>
    <property type="match status" value="1"/>
</dbReference>
<evidence type="ECO:0000313" key="3">
    <source>
        <dbReference type="Proteomes" id="UP000826300"/>
    </source>
</evidence>
<dbReference type="AlphaFoldDB" id="A0A8G1ECJ3"/>
<proteinExistence type="predicted"/>
<dbReference type="PANTHER" id="PTHR43778">
    <property type="entry name" value="PYRUVATE CARBOXYLASE"/>
    <property type="match status" value="1"/>
</dbReference>
<dbReference type="SUPFAM" id="SSF51569">
    <property type="entry name" value="Aldolase"/>
    <property type="match status" value="1"/>
</dbReference>
<dbReference type="InterPro" id="IPR055268">
    <property type="entry name" value="PCB-like"/>
</dbReference>
<gene>
    <name evidence="2" type="ORF">JO391_15500</name>
</gene>
<accession>A0A8G1ECJ3</accession>
<dbReference type="InterPro" id="IPR003379">
    <property type="entry name" value="Carboxylase_cons_dom"/>
</dbReference>
<dbReference type="Pfam" id="PF02436">
    <property type="entry name" value="PYC_OADA"/>
    <property type="match status" value="1"/>
</dbReference>
<dbReference type="EMBL" id="CP069370">
    <property type="protein sequence ID" value="QYZ69133.1"/>
    <property type="molecule type" value="Genomic_DNA"/>
</dbReference>
<dbReference type="GO" id="GO:0004736">
    <property type="term" value="F:pyruvate carboxylase activity"/>
    <property type="evidence" value="ECO:0007669"/>
    <property type="project" value="TreeGrafter"/>
</dbReference>
<dbReference type="RefSeq" id="WP_220661353.1">
    <property type="nucleotide sequence ID" value="NZ_CP069370.1"/>
</dbReference>
<dbReference type="InterPro" id="IPR013785">
    <property type="entry name" value="Aldolase_TIM"/>
</dbReference>
<dbReference type="PANTHER" id="PTHR43778:SF2">
    <property type="entry name" value="PYRUVATE CARBOXYLASE, MITOCHONDRIAL"/>
    <property type="match status" value="1"/>
</dbReference>
<dbReference type="GO" id="GO:0005737">
    <property type="term" value="C:cytoplasm"/>
    <property type="evidence" value="ECO:0007669"/>
    <property type="project" value="TreeGrafter"/>
</dbReference>
<name>A0A8G1ECJ3_9RHOB</name>
<feature type="domain" description="Pyruvate carboxyltransferase" evidence="1">
    <location>
        <begin position="4"/>
        <end position="268"/>
    </location>
</feature>
<dbReference type="Proteomes" id="UP000826300">
    <property type="component" value="Chromosome"/>
</dbReference>
<keyword evidence="3" id="KW-1185">Reference proteome</keyword>
<sequence>MTRISLIDTTLRDGNQSNWGATGLDTGMMLQIAPVMNRVGFEAIDFTTSTHMAVAVRYSKQDPWERLRLFRAAAPDTTLSFLTTGMRFISWETASHELMEFAFRLLVRNGIDRFAVMDPMNNVPAMLTMADLTRKAGGARIVAALTFTLSPVHDDAHFADAARRLTETGRFDRLYLKDPGGLVTPERAQTLIPALKAAIGAVPLEFHSHCTIGLAPFAYPEAAIRGAECLHSSASSAANGTGQPAMTPTIANLRDLGLSVDVDDEAVAEMDAYFTTLAKAEGLTHGTPGEFDRAYFRHQMPGGMMGTMKRQLAETKRLHLLPQVLEEVERVRADLGYPIMVTPFSQVVGTQALLNVLSGKRYETVPDEVTRYVLGRFGAPSMPMDAEVEDRIRSSKRARELEDEPRMASLDDLRAKVGKHYSDEEFLLRAVMPADQVDAMVAAGPAPRSYDPKARGVKHLIAELTKRKGLGHVRIETPDLKLELNGDR</sequence>
<dbReference type="PROSITE" id="PS50991">
    <property type="entry name" value="PYR_CT"/>
    <property type="match status" value="1"/>
</dbReference>
<organism evidence="2 3">
    <name type="scientific">Neotabrizicola shimadae</name>
    <dbReference type="NCBI Taxonomy" id="2807096"/>
    <lineage>
        <taxon>Bacteria</taxon>
        <taxon>Pseudomonadati</taxon>
        <taxon>Pseudomonadota</taxon>
        <taxon>Alphaproteobacteria</taxon>
        <taxon>Rhodobacterales</taxon>
        <taxon>Paracoccaceae</taxon>
        <taxon>Neotabrizicola</taxon>
    </lineage>
</organism>
<dbReference type="InterPro" id="IPR000891">
    <property type="entry name" value="PYR_CT"/>
</dbReference>
<protein>
    <recommendedName>
        <fullName evidence="1">Pyruvate carboxyltransferase domain-containing protein</fullName>
    </recommendedName>
</protein>
<dbReference type="KEGG" id="nsm:JO391_15500"/>
<dbReference type="GO" id="GO:0006094">
    <property type="term" value="P:gluconeogenesis"/>
    <property type="evidence" value="ECO:0007669"/>
    <property type="project" value="TreeGrafter"/>
</dbReference>
<dbReference type="SUPFAM" id="SSF89000">
    <property type="entry name" value="post-HMGL domain-like"/>
    <property type="match status" value="1"/>
</dbReference>
<dbReference type="Gene3D" id="3.20.20.70">
    <property type="entry name" value="Aldolase class I"/>
    <property type="match status" value="1"/>
</dbReference>
<evidence type="ECO:0000259" key="1">
    <source>
        <dbReference type="PROSITE" id="PS50991"/>
    </source>
</evidence>
<reference evidence="2" key="1">
    <citation type="submission" date="2021-02" db="EMBL/GenBank/DDBJ databases">
        <title>Rhodobacter shimadae sp. nov., an aerobic anoxygenic phototrophic bacterium isolated from a hot spring.</title>
        <authorList>
            <person name="Muramatsu S."/>
            <person name="Haruta S."/>
            <person name="Hirose S."/>
            <person name="Hanada S."/>
        </authorList>
    </citation>
    <scope>NUCLEOTIDE SEQUENCE</scope>
    <source>
        <strain evidence="2">N10</strain>
    </source>
</reference>
<evidence type="ECO:0000313" key="2">
    <source>
        <dbReference type="EMBL" id="QYZ69133.1"/>
    </source>
</evidence>